<feature type="non-terminal residue" evidence="2">
    <location>
        <position position="35"/>
    </location>
</feature>
<evidence type="ECO:0000256" key="1">
    <source>
        <dbReference type="SAM" id="MobiDB-lite"/>
    </source>
</evidence>
<feature type="region of interest" description="Disordered" evidence="1">
    <location>
        <begin position="1"/>
        <end position="35"/>
    </location>
</feature>
<dbReference type="EMBL" id="JYDH01002405">
    <property type="protein sequence ID" value="KRY11981.1"/>
    <property type="molecule type" value="Genomic_DNA"/>
</dbReference>
<protein>
    <submittedName>
        <fullName evidence="2">Uncharacterized protein</fullName>
    </submittedName>
</protein>
<proteinExistence type="predicted"/>
<dbReference type="AlphaFoldDB" id="A0A0V0ZHM1"/>
<gene>
    <name evidence="2" type="ORF">T01_7652</name>
</gene>
<evidence type="ECO:0000313" key="3">
    <source>
        <dbReference type="Proteomes" id="UP000054776"/>
    </source>
</evidence>
<evidence type="ECO:0000313" key="2">
    <source>
        <dbReference type="EMBL" id="KRY11981.1"/>
    </source>
</evidence>
<organism evidence="2 3">
    <name type="scientific">Trichinella spiralis</name>
    <name type="common">Trichina worm</name>
    <dbReference type="NCBI Taxonomy" id="6334"/>
    <lineage>
        <taxon>Eukaryota</taxon>
        <taxon>Metazoa</taxon>
        <taxon>Ecdysozoa</taxon>
        <taxon>Nematoda</taxon>
        <taxon>Enoplea</taxon>
        <taxon>Dorylaimia</taxon>
        <taxon>Trichinellida</taxon>
        <taxon>Trichinellidae</taxon>
        <taxon>Trichinella</taxon>
    </lineage>
</organism>
<accession>A0A0V0ZHM1</accession>
<feature type="compositionally biased region" description="Basic and acidic residues" evidence="1">
    <location>
        <begin position="13"/>
        <end position="28"/>
    </location>
</feature>
<name>A0A0V0ZHM1_TRISP</name>
<dbReference type="Proteomes" id="UP000054776">
    <property type="component" value="Unassembled WGS sequence"/>
</dbReference>
<dbReference type="InParanoid" id="A0A0V0ZHM1"/>
<sequence length="35" mass="4139">MNGAKKMRNHRRHDADHGRNEAEQEKTKFLGPQFC</sequence>
<keyword evidence="3" id="KW-1185">Reference proteome</keyword>
<comment type="caution">
    <text evidence="2">The sequence shown here is derived from an EMBL/GenBank/DDBJ whole genome shotgun (WGS) entry which is preliminary data.</text>
</comment>
<feature type="compositionally biased region" description="Basic residues" evidence="1">
    <location>
        <begin position="1"/>
        <end position="12"/>
    </location>
</feature>
<reference evidence="2 3" key="1">
    <citation type="submission" date="2015-01" db="EMBL/GenBank/DDBJ databases">
        <title>Evolution of Trichinella species and genotypes.</title>
        <authorList>
            <person name="Korhonen P.K."/>
            <person name="Edoardo P."/>
            <person name="Giuseppe L.R."/>
            <person name="Gasser R.B."/>
        </authorList>
    </citation>
    <scope>NUCLEOTIDE SEQUENCE [LARGE SCALE GENOMIC DNA]</scope>
    <source>
        <strain evidence="2">ISS3</strain>
    </source>
</reference>